<sequence length="402" mass="43704">MASLAANTCKVKGVAAAASAESSAQVAPSSPRPVASSTPDAGHGRRGRKSKQTSSGWAMELRSRKYTEILGRRAIHAPRSGQKTPKSARAARASKTPKVCGTPGTPKTAKRLSKTRLKIEQPDVAPEQSTPQITAPKRYSPLSARRRKELLSIQLGPVSRRRPLYARRSPRIAEKRRAEEQALGLGNTIDSPYKRRRCERGSSVAVPQLRPPNAEKSMDSSTSRQRHYVLQPSSSLAASEQQREECGVTVSVLGTVKKDTTLKLEANLRVDVSTASENSAIETLANKSQTEQQPNPRVDASTASENLAIETPTPVETDLGESTLKPDERSLECGVQILAADNEGGQDDNEHGEQVAATSNSQDFVEDLPETETKEQELQLINARQSREIKAEHRDKSGCFLM</sequence>
<dbReference type="EMBL" id="CH940654">
    <property type="protein sequence ID" value="EDW57628.1"/>
    <property type="molecule type" value="Genomic_DNA"/>
</dbReference>
<dbReference type="KEGG" id="dvi:6634304"/>
<proteinExistence type="predicted"/>
<dbReference type="HOGENOM" id="CLU_685645_0_0_1"/>
<dbReference type="EMBL" id="CH940654">
    <property type="protein sequence ID" value="KRF77843.1"/>
    <property type="molecule type" value="Genomic_DNA"/>
</dbReference>
<accession>B4M8V2</accession>
<protein>
    <submittedName>
        <fullName evidence="2">Uncharacterized protein, isoform A</fullName>
    </submittedName>
    <submittedName>
        <fullName evidence="3">Uncharacterized protein, isoform B</fullName>
    </submittedName>
    <submittedName>
        <fullName evidence="4">Uncharacterized protein, isoform C</fullName>
    </submittedName>
    <submittedName>
        <fullName evidence="5">Uncharacterized protein, isoform D</fullName>
    </submittedName>
    <submittedName>
        <fullName evidence="6">Uncharacterized protein, isoform E</fullName>
    </submittedName>
</protein>
<dbReference type="InParanoid" id="B4M8V2"/>
<reference evidence="2" key="3">
    <citation type="submission" date="2008-06" db="EMBL/GenBank/DDBJ databases">
        <authorList>
            <consortium name="FlyBase"/>
        </authorList>
    </citation>
    <scope>NUCLEOTIDE SEQUENCE</scope>
    <source>
        <strain evidence="2">TSC#15010-1051.87</strain>
    </source>
</reference>
<evidence type="ECO:0000256" key="1">
    <source>
        <dbReference type="SAM" id="MobiDB-lite"/>
    </source>
</evidence>
<feature type="compositionally biased region" description="Polar residues" evidence="1">
    <location>
        <begin position="283"/>
        <end position="305"/>
    </location>
</feature>
<feature type="compositionally biased region" description="Basic and acidic residues" evidence="1">
    <location>
        <begin position="61"/>
        <end position="71"/>
    </location>
</feature>
<feature type="region of interest" description="Disordered" evidence="1">
    <location>
        <begin position="172"/>
        <end position="244"/>
    </location>
</feature>
<evidence type="ECO:0000313" key="7">
    <source>
        <dbReference type="Proteomes" id="UP000008792"/>
    </source>
</evidence>
<gene>
    <name evidence="2" type="primary">Dvir\GJ18035</name>
    <name evidence="2" type="ORF">Dvir_GJ18035</name>
</gene>
<organism evidence="2 7">
    <name type="scientific">Drosophila virilis</name>
    <name type="common">Fruit fly</name>
    <dbReference type="NCBI Taxonomy" id="7244"/>
    <lineage>
        <taxon>Eukaryota</taxon>
        <taxon>Metazoa</taxon>
        <taxon>Ecdysozoa</taxon>
        <taxon>Arthropoda</taxon>
        <taxon>Hexapoda</taxon>
        <taxon>Insecta</taxon>
        <taxon>Pterygota</taxon>
        <taxon>Neoptera</taxon>
        <taxon>Endopterygota</taxon>
        <taxon>Diptera</taxon>
        <taxon>Brachycera</taxon>
        <taxon>Muscomorpha</taxon>
        <taxon>Ephydroidea</taxon>
        <taxon>Drosophilidae</taxon>
        <taxon>Drosophila</taxon>
    </lineage>
</organism>
<evidence type="ECO:0000313" key="5">
    <source>
        <dbReference type="EMBL" id="KRF77845.1"/>
    </source>
</evidence>
<evidence type="ECO:0000313" key="3">
    <source>
        <dbReference type="EMBL" id="KRF77843.1"/>
    </source>
</evidence>
<dbReference type="EMBL" id="CH940654">
    <property type="protein sequence ID" value="KRF77846.1"/>
    <property type="molecule type" value="Genomic_DNA"/>
</dbReference>
<feature type="compositionally biased region" description="Low complexity" evidence="1">
    <location>
        <begin position="15"/>
        <end position="37"/>
    </location>
</feature>
<feature type="compositionally biased region" description="Polar residues" evidence="1">
    <location>
        <begin position="231"/>
        <end position="240"/>
    </location>
</feature>
<feature type="region of interest" description="Disordered" evidence="1">
    <location>
        <begin position="283"/>
        <end position="322"/>
    </location>
</feature>
<keyword evidence="7" id="KW-1185">Reference proteome</keyword>
<dbReference type="EMBL" id="CH940654">
    <property type="protein sequence ID" value="KRF77845.1"/>
    <property type="molecule type" value="Genomic_DNA"/>
</dbReference>
<reference evidence="2 7" key="1">
    <citation type="journal article" date="2007" name="Nature">
        <title>Evolution of genes and genomes on the Drosophila phylogeny.</title>
        <authorList>
            <consortium name="Drosophila 12 Genomes Consortium"/>
            <person name="Clark A.G."/>
            <person name="Eisen M.B."/>
            <person name="Smith D.R."/>
            <person name="Bergman C.M."/>
            <person name="Oliver B."/>
            <person name="Markow T.A."/>
            <person name="Kaufman T.C."/>
            <person name="Kellis M."/>
            <person name="Gelbart W."/>
            <person name="Iyer V.N."/>
            <person name="Pollard D.A."/>
            <person name="Sackton T.B."/>
            <person name="Larracuente A.M."/>
            <person name="Singh N.D."/>
            <person name="Abad J.P."/>
            <person name="Abt D.N."/>
            <person name="Adryan B."/>
            <person name="Aguade M."/>
            <person name="Akashi H."/>
            <person name="Anderson W.W."/>
            <person name="Aquadro C.F."/>
            <person name="Ardell D.H."/>
            <person name="Arguello R."/>
            <person name="Artieri C.G."/>
            <person name="Barbash D.A."/>
            <person name="Barker D."/>
            <person name="Barsanti P."/>
            <person name="Batterham P."/>
            <person name="Batzoglou S."/>
            <person name="Begun D."/>
            <person name="Bhutkar A."/>
            <person name="Blanco E."/>
            <person name="Bosak S.A."/>
            <person name="Bradley R.K."/>
            <person name="Brand A.D."/>
            <person name="Brent M.R."/>
            <person name="Brooks A.N."/>
            <person name="Brown R.H."/>
            <person name="Butlin R.K."/>
            <person name="Caggese C."/>
            <person name="Calvi B.R."/>
            <person name="Bernardo de Carvalho A."/>
            <person name="Caspi A."/>
            <person name="Castrezana S."/>
            <person name="Celniker S.E."/>
            <person name="Chang J.L."/>
            <person name="Chapple C."/>
            <person name="Chatterji S."/>
            <person name="Chinwalla A."/>
            <person name="Civetta A."/>
            <person name="Clifton S.W."/>
            <person name="Comeron J.M."/>
            <person name="Costello J.C."/>
            <person name="Coyne J.A."/>
            <person name="Daub J."/>
            <person name="David R.G."/>
            <person name="Delcher A.L."/>
            <person name="Delehaunty K."/>
            <person name="Do C.B."/>
            <person name="Ebling H."/>
            <person name="Edwards K."/>
            <person name="Eickbush T."/>
            <person name="Evans J.D."/>
            <person name="Filipski A."/>
            <person name="Findeiss S."/>
            <person name="Freyhult E."/>
            <person name="Fulton L."/>
            <person name="Fulton R."/>
            <person name="Garcia A.C."/>
            <person name="Gardiner A."/>
            <person name="Garfield D.A."/>
            <person name="Garvin B.E."/>
            <person name="Gibson G."/>
            <person name="Gilbert D."/>
            <person name="Gnerre S."/>
            <person name="Godfrey J."/>
            <person name="Good R."/>
            <person name="Gotea V."/>
            <person name="Gravely B."/>
            <person name="Greenberg A.J."/>
            <person name="Griffiths-Jones S."/>
            <person name="Gross S."/>
            <person name="Guigo R."/>
            <person name="Gustafson E.A."/>
            <person name="Haerty W."/>
            <person name="Hahn M.W."/>
            <person name="Halligan D.L."/>
            <person name="Halpern A.L."/>
            <person name="Halter G.M."/>
            <person name="Han M.V."/>
            <person name="Heger A."/>
            <person name="Hillier L."/>
            <person name="Hinrichs A.S."/>
            <person name="Holmes I."/>
            <person name="Hoskins R.A."/>
            <person name="Hubisz M.J."/>
            <person name="Hultmark D."/>
            <person name="Huntley M.A."/>
            <person name="Jaffe D.B."/>
            <person name="Jagadeeshan S."/>
            <person name="Jeck W.R."/>
            <person name="Johnson J."/>
            <person name="Jones C.D."/>
            <person name="Jordan W.C."/>
            <person name="Karpen G.H."/>
            <person name="Kataoka E."/>
            <person name="Keightley P.D."/>
            <person name="Kheradpour P."/>
            <person name="Kirkness E.F."/>
            <person name="Koerich L.B."/>
            <person name="Kristiansen K."/>
            <person name="Kudrna D."/>
            <person name="Kulathinal R.J."/>
            <person name="Kumar S."/>
            <person name="Kwok R."/>
            <person name="Lander E."/>
            <person name="Langley C.H."/>
            <person name="Lapoint R."/>
            <person name="Lazzaro B.P."/>
            <person name="Lee S.J."/>
            <person name="Levesque L."/>
            <person name="Li R."/>
            <person name="Lin C.F."/>
            <person name="Lin M.F."/>
            <person name="Lindblad-Toh K."/>
            <person name="Llopart A."/>
            <person name="Long M."/>
            <person name="Low L."/>
            <person name="Lozovsky E."/>
            <person name="Lu J."/>
            <person name="Luo M."/>
            <person name="Machado C.A."/>
            <person name="Makalowski W."/>
            <person name="Marzo M."/>
            <person name="Matsuda M."/>
            <person name="Matzkin L."/>
            <person name="McAllister B."/>
            <person name="McBride C.S."/>
            <person name="McKernan B."/>
            <person name="McKernan K."/>
            <person name="Mendez-Lago M."/>
            <person name="Minx P."/>
            <person name="Mollenhauer M.U."/>
            <person name="Montooth K."/>
            <person name="Mount S.M."/>
            <person name="Mu X."/>
            <person name="Myers E."/>
            <person name="Negre B."/>
            <person name="Newfeld S."/>
            <person name="Nielsen R."/>
            <person name="Noor M.A."/>
            <person name="O'Grady P."/>
            <person name="Pachter L."/>
            <person name="Papaceit M."/>
            <person name="Parisi M.J."/>
            <person name="Parisi M."/>
            <person name="Parts L."/>
            <person name="Pedersen J.S."/>
            <person name="Pesole G."/>
            <person name="Phillippy A.M."/>
            <person name="Ponting C.P."/>
            <person name="Pop M."/>
            <person name="Porcelli D."/>
            <person name="Powell J.R."/>
            <person name="Prohaska S."/>
            <person name="Pruitt K."/>
            <person name="Puig M."/>
            <person name="Quesneville H."/>
            <person name="Ram K.R."/>
            <person name="Rand D."/>
            <person name="Rasmussen M.D."/>
            <person name="Reed L.K."/>
            <person name="Reenan R."/>
            <person name="Reily A."/>
            <person name="Remington K.A."/>
            <person name="Rieger T.T."/>
            <person name="Ritchie M.G."/>
            <person name="Robin C."/>
            <person name="Rogers Y.H."/>
            <person name="Rohde C."/>
            <person name="Rozas J."/>
            <person name="Rubenfield M.J."/>
            <person name="Ruiz A."/>
            <person name="Russo S."/>
            <person name="Salzberg S.L."/>
            <person name="Sanchez-Gracia A."/>
            <person name="Saranga D.J."/>
            <person name="Sato H."/>
            <person name="Schaeffer S.W."/>
            <person name="Schatz M.C."/>
            <person name="Schlenke T."/>
            <person name="Schwartz R."/>
            <person name="Segarra C."/>
            <person name="Singh R.S."/>
            <person name="Sirot L."/>
            <person name="Sirota M."/>
            <person name="Sisneros N.B."/>
            <person name="Smith C.D."/>
            <person name="Smith T.F."/>
            <person name="Spieth J."/>
            <person name="Stage D.E."/>
            <person name="Stark A."/>
            <person name="Stephan W."/>
            <person name="Strausberg R.L."/>
            <person name="Strempel S."/>
            <person name="Sturgill D."/>
            <person name="Sutton G."/>
            <person name="Sutton G.G."/>
            <person name="Tao W."/>
            <person name="Teichmann S."/>
            <person name="Tobari Y.N."/>
            <person name="Tomimura Y."/>
            <person name="Tsolas J.M."/>
            <person name="Valente V.L."/>
            <person name="Venter E."/>
            <person name="Venter J.C."/>
            <person name="Vicario S."/>
            <person name="Vieira F.G."/>
            <person name="Vilella A.J."/>
            <person name="Villasante A."/>
            <person name="Walenz B."/>
            <person name="Wang J."/>
            <person name="Wasserman M."/>
            <person name="Watts T."/>
            <person name="Wilson D."/>
            <person name="Wilson R.K."/>
            <person name="Wing R.A."/>
            <person name="Wolfner M.F."/>
            <person name="Wong A."/>
            <person name="Wong G.K."/>
            <person name="Wu C.I."/>
            <person name="Wu G."/>
            <person name="Yamamoto D."/>
            <person name="Yang H.P."/>
            <person name="Yang S.P."/>
            <person name="Yorke J.A."/>
            <person name="Yoshida K."/>
            <person name="Zdobnov E."/>
            <person name="Zhang P."/>
            <person name="Zhang Y."/>
            <person name="Zimin A.V."/>
            <person name="Baldwin J."/>
            <person name="Abdouelleil A."/>
            <person name="Abdulkadir J."/>
            <person name="Abebe A."/>
            <person name="Abera B."/>
            <person name="Abreu J."/>
            <person name="Acer S.C."/>
            <person name="Aftuck L."/>
            <person name="Alexander A."/>
            <person name="An P."/>
            <person name="Anderson E."/>
            <person name="Anderson S."/>
            <person name="Arachi H."/>
            <person name="Azer M."/>
            <person name="Bachantsang P."/>
            <person name="Barry A."/>
            <person name="Bayul T."/>
            <person name="Berlin A."/>
            <person name="Bessette D."/>
            <person name="Bloom T."/>
            <person name="Blye J."/>
            <person name="Boguslavskiy L."/>
            <person name="Bonnet C."/>
            <person name="Boukhgalter B."/>
            <person name="Bourzgui I."/>
            <person name="Brown A."/>
            <person name="Cahill P."/>
            <person name="Channer S."/>
            <person name="Cheshatsang Y."/>
            <person name="Chuda L."/>
            <person name="Citroen M."/>
            <person name="Collymore A."/>
            <person name="Cooke P."/>
            <person name="Costello M."/>
            <person name="D'Aco K."/>
            <person name="Daza R."/>
            <person name="De Haan G."/>
            <person name="DeGray S."/>
            <person name="DeMaso C."/>
            <person name="Dhargay N."/>
            <person name="Dooley K."/>
            <person name="Dooley E."/>
            <person name="Doricent M."/>
            <person name="Dorje P."/>
            <person name="Dorjee K."/>
            <person name="Dupes A."/>
            <person name="Elong R."/>
            <person name="Falk J."/>
            <person name="Farina A."/>
            <person name="Faro S."/>
            <person name="Ferguson D."/>
            <person name="Fisher S."/>
            <person name="Foley C.D."/>
            <person name="Franke A."/>
            <person name="Friedrich D."/>
            <person name="Gadbois L."/>
            <person name="Gearin G."/>
            <person name="Gearin C.R."/>
            <person name="Giannoukos G."/>
            <person name="Goode T."/>
            <person name="Graham J."/>
            <person name="Grandbois E."/>
            <person name="Grewal S."/>
            <person name="Gyaltsen K."/>
            <person name="Hafez N."/>
            <person name="Hagos B."/>
            <person name="Hall J."/>
            <person name="Henson C."/>
            <person name="Hollinger A."/>
            <person name="Honan T."/>
            <person name="Huard M.D."/>
            <person name="Hughes L."/>
            <person name="Hurhula B."/>
            <person name="Husby M.E."/>
            <person name="Kamat A."/>
            <person name="Kanga B."/>
            <person name="Kashin S."/>
            <person name="Khazanovich D."/>
            <person name="Kisner P."/>
            <person name="Lance K."/>
            <person name="Lara M."/>
            <person name="Lee W."/>
            <person name="Lennon N."/>
            <person name="Letendre F."/>
            <person name="LeVine R."/>
            <person name="Lipovsky A."/>
            <person name="Liu X."/>
            <person name="Liu J."/>
            <person name="Liu S."/>
            <person name="Lokyitsang T."/>
            <person name="Lokyitsang Y."/>
            <person name="Lubonja R."/>
            <person name="Lui A."/>
            <person name="MacDonald P."/>
            <person name="Magnisalis V."/>
            <person name="Maru K."/>
            <person name="Matthews C."/>
            <person name="McCusker W."/>
            <person name="McDonough S."/>
            <person name="Mehta T."/>
            <person name="Meldrim J."/>
            <person name="Meneus L."/>
            <person name="Mihai O."/>
            <person name="Mihalev A."/>
            <person name="Mihova T."/>
            <person name="Mittelman R."/>
            <person name="Mlenga V."/>
            <person name="Montmayeur A."/>
            <person name="Mulrain L."/>
            <person name="Navidi A."/>
            <person name="Naylor J."/>
            <person name="Negash T."/>
            <person name="Nguyen T."/>
            <person name="Nguyen N."/>
            <person name="Nicol R."/>
            <person name="Norbu C."/>
            <person name="Norbu N."/>
            <person name="Novod N."/>
            <person name="O'Neill B."/>
            <person name="Osman S."/>
            <person name="Markiewicz E."/>
            <person name="Oyono O.L."/>
            <person name="Patti C."/>
            <person name="Phunkhang P."/>
            <person name="Pierre F."/>
            <person name="Priest M."/>
            <person name="Raghuraman S."/>
            <person name="Rege F."/>
            <person name="Reyes R."/>
            <person name="Rise C."/>
            <person name="Rogov P."/>
            <person name="Ross K."/>
            <person name="Ryan E."/>
            <person name="Settipalli S."/>
            <person name="Shea T."/>
            <person name="Sherpa N."/>
            <person name="Shi L."/>
            <person name="Shih D."/>
            <person name="Sparrow T."/>
            <person name="Spaulding J."/>
            <person name="Stalker J."/>
            <person name="Stange-Thomann N."/>
            <person name="Stavropoulos S."/>
            <person name="Stone C."/>
            <person name="Strader C."/>
            <person name="Tesfaye S."/>
            <person name="Thomson T."/>
            <person name="Thoulutsang Y."/>
            <person name="Thoulutsang D."/>
            <person name="Topham K."/>
            <person name="Topping I."/>
            <person name="Tsamla T."/>
            <person name="Vassiliev H."/>
            <person name="Vo A."/>
            <person name="Wangchuk T."/>
            <person name="Wangdi T."/>
            <person name="Weiand M."/>
            <person name="Wilkinson J."/>
            <person name="Wilson A."/>
            <person name="Yadav S."/>
            <person name="Young G."/>
            <person name="Yu Q."/>
            <person name="Zembek L."/>
            <person name="Zhong D."/>
            <person name="Zimmer A."/>
            <person name="Zwirko Z."/>
            <person name="Jaffe D.B."/>
            <person name="Alvarez P."/>
            <person name="Brockman W."/>
            <person name="Butler J."/>
            <person name="Chin C."/>
            <person name="Gnerre S."/>
            <person name="Grabherr M."/>
            <person name="Kleber M."/>
            <person name="Mauceli E."/>
            <person name="MacCallum I."/>
        </authorList>
    </citation>
    <scope>NUCLEOTIDE SEQUENCE [LARGE SCALE GENOMIC DNA]</scope>
    <source>
        <strain evidence="2">TSC#15010-1051.87</strain>
        <strain evidence="7">Tucson 15010-1051.87</strain>
    </source>
</reference>
<dbReference type="AlphaFoldDB" id="B4M8V2"/>
<evidence type="ECO:0000313" key="6">
    <source>
        <dbReference type="EMBL" id="KRF77846.1"/>
    </source>
</evidence>
<name>B4M8V2_DROVI</name>
<reference evidence="2" key="2">
    <citation type="journal article" date="2008" name="Bioinformatics">
        <title>Assembly reconciliation.</title>
        <authorList>
            <person name="Zimin A.V."/>
            <person name="Smith D.R."/>
            <person name="Sutton G."/>
            <person name="Yorke J.A."/>
        </authorList>
    </citation>
    <scope>NUCLEOTIDE SEQUENCE</scope>
    <source>
        <strain evidence="2">TSC#15010-1051.87</strain>
    </source>
</reference>
<evidence type="ECO:0000313" key="2">
    <source>
        <dbReference type="EMBL" id="EDW57628.1"/>
    </source>
</evidence>
<dbReference type="Proteomes" id="UP000008792">
    <property type="component" value="Unassembled WGS sequence"/>
</dbReference>
<feature type="region of interest" description="Disordered" evidence="1">
    <location>
        <begin position="15"/>
        <end position="145"/>
    </location>
</feature>
<evidence type="ECO:0000313" key="4">
    <source>
        <dbReference type="EMBL" id="KRF77844.1"/>
    </source>
</evidence>
<dbReference type="EMBL" id="CH940654">
    <property type="protein sequence ID" value="KRF77844.1"/>
    <property type="molecule type" value="Genomic_DNA"/>
</dbReference>